<feature type="signal peptide" evidence="2">
    <location>
        <begin position="1"/>
        <end position="18"/>
    </location>
</feature>
<dbReference type="STRING" id="765440.A0A0C3BDJ5"/>
<dbReference type="SUPFAM" id="SSF53254">
    <property type="entry name" value="Phosphoglycerate mutase-like"/>
    <property type="match status" value="1"/>
</dbReference>
<evidence type="ECO:0000313" key="4">
    <source>
        <dbReference type="Proteomes" id="UP000054166"/>
    </source>
</evidence>
<dbReference type="HOGENOM" id="CLU_020880_2_2_1"/>
<reference evidence="3 4" key="1">
    <citation type="submission" date="2014-04" db="EMBL/GenBank/DDBJ databases">
        <authorList>
            <consortium name="DOE Joint Genome Institute"/>
            <person name="Kuo A."/>
            <person name="Tarkka M."/>
            <person name="Buscot F."/>
            <person name="Kohler A."/>
            <person name="Nagy L.G."/>
            <person name="Floudas D."/>
            <person name="Copeland A."/>
            <person name="Barry K.W."/>
            <person name="Cichocki N."/>
            <person name="Veneault-Fourrey C."/>
            <person name="LaButti K."/>
            <person name="Lindquist E.A."/>
            <person name="Lipzen A."/>
            <person name="Lundell T."/>
            <person name="Morin E."/>
            <person name="Murat C."/>
            <person name="Sun H."/>
            <person name="Tunlid A."/>
            <person name="Henrissat B."/>
            <person name="Grigoriev I.V."/>
            <person name="Hibbett D.S."/>
            <person name="Martin F."/>
            <person name="Nordberg H.P."/>
            <person name="Cantor M.N."/>
            <person name="Hua S.X."/>
        </authorList>
    </citation>
    <scope>NUCLEOTIDE SEQUENCE [LARGE SCALE GENOMIC DNA]</scope>
    <source>
        <strain evidence="3 4">F 1598</strain>
    </source>
</reference>
<dbReference type="GO" id="GO:0003993">
    <property type="term" value="F:acid phosphatase activity"/>
    <property type="evidence" value="ECO:0007669"/>
    <property type="project" value="TreeGrafter"/>
</dbReference>
<dbReference type="InterPro" id="IPR000560">
    <property type="entry name" value="His_Pase_clade-2"/>
</dbReference>
<dbReference type="OrthoDB" id="6509975at2759"/>
<dbReference type="Gene3D" id="3.40.50.1240">
    <property type="entry name" value="Phosphoglycerate mutase-like"/>
    <property type="match status" value="1"/>
</dbReference>
<accession>A0A0C3BDJ5</accession>
<dbReference type="InterPro" id="IPR033379">
    <property type="entry name" value="Acid_Pase_AS"/>
</dbReference>
<evidence type="ECO:0000313" key="3">
    <source>
        <dbReference type="EMBL" id="KIM75362.1"/>
    </source>
</evidence>
<evidence type="ECO:0000256" key="1">
    <source>
        <dbReference type="ARBA" id="ARBA00022801"/>
    </source>
</evidence>
<evidence type="ECO:0008006" key="5">
    <source>
        <dbReference type="Google" id="ProtNLM"/>
    </source>
</evidence>
<keyword evidence="4" id="KW-1185">Reference proteome</keyword>
<dbReference type="Pfam" id="PF00328">
    <property type="entry name" value="His_Phos_2"/>
    <property type="match status" value="1"/>
</dbReference>
<dbReference type="PANTHER" id="PTHR20963">
    <property type="entry name" value="MULTIPLE INOSITOL POLYPHOSPHATE PHOSPHATASE-RELATED"/>
    <property type="match status" value="1"/>
</dbReference>
<dbReference type="InterPro" id="IPR029033">
    <property type="entry name" value="His_PPase_superfam"/>
</dbReference>
<dbReference type="InParanoid" id="A0A0C3BDJ5"/>
<dbReference type="Proteomes" id="UP000054166">
    <property type="component" value="Unassembled WGS sequence"/>
</dbReference>
<keyword evidence="2" id="KW-0732">Signal</keyword>
<reference evidence="4" key="2">
    <citation type="submission" date="2015-01" db="EMBL/GenBank/DDBJ databases">
        <title>Evolutionary Origins and Diversification of the Mycorrhizal Mutualists.</title>
        <authorList>
            <consortium name="DOE Joint Genome Institute"/>
            <consortium name="Mycorrhizal Genomics Consortium"/>
            <person name="Kohler A."/>
            <person name="Kuo A."/>
            <person name="Nagy L.G."/>
            <person name="Floudas D."/>
            <person name="Copeland A."/>
            <person name="Barry K.W."/>
            <person name="Cichocki N."/>
            <person name="Veneault-Fourrey C."/>
            <person name="LaButti K."/>
            <person name="Lindquist E.A."/>
            <person name="Lipzen A."/>
            <person name="Lundell T."/>
            <person name="Morin E."/>
            <person name="Murat C."/>
            <person name="Riley R."/>
            <person name="Ohm R."/>
            <person name="Sun H."/>
            <person name="Tunlid A."/>
            <person name="Henrissat B."/>
            <person name="Grigoriev I.V."/>
            <person name="Hibbett D.S."/>
            <person name="Martin F."/>
        </authorList>
    </citation>
    <scope>NUCLEOTIDE SEQUENCE [LARGE SCALE GENOMIC DNA]</scope>
    <source>
        <strain evidence="4">F 1598</strain>
    </source>
</reference>
<dbReference type="CDD" id="cd07061">
    <property type="entry name" value="HP_HAP_like"/>
    <property type="match status" value="1"/>
</dbReference>
<name>A0A0C3BDJ5_PILCF</name>
<sequence length="546" mass="58781">MLTPFILLSALAVHYVSASSASIVAGALTTFQYPPNATVVPSSYFPDENQVGYGGPTPTGDEAAAIETAPALSKVDDIYPLVAPAAADANAKEFDVLSYLGNYSPMKSVHSFGLPGASPLVPDGCGLNQVHLLHRHGARYPTTGGIGPAAFATKIYSAASGSGFSAKGDLEFLNTWTYKLGAEILTPFGREQMFTLGVGFRVQYGDLLKGFHDLPVFRTTSEDRMVDSALNFAAGFFGVRTYETDYHQLIMVESGGINNTLAPFEVCPNSNKAEIGGQGTAMAEKWIAVYLEPAAKRLAPMITGVNLTITDLFEMQLTCAYETVALGYSKFCSLFTEEEWTGFEYAIDLQFWYGNGPGQPTSAALGVGYVQELVSRLTQTRITDYNSSVNGTIVDSNITFPLNQPIFVDASHDTVIASILTAFNFTSLAANGPLPTDHIPVNRSYYVSQIAPFATRLVGQVLSCPASEKASHIRFILNDGVLPMTGIKGCKEDKSGLCELPTFIRSMQERIGEVDFAFDCNANYTFPTPDNIIDGRYPPSLRNGTA</sequence>
<dbReference type="FunCoup" id="A0A0C3BDJ5">
    <property type="interactions" value="209"/>
</dbReference>
<dbReference type="PANTHER" id="PTHR20963:SF42">
    <property type="entry name" value="PHOSPHOGLYCERATE MUTASE-LIKE PROTEIN"/>
    <property type="match status" value="1"/>
</dbReference>
<dbReference type="EMBL" id="KN833047">
    <property type="protein sequence ID" value="KIM75362.1"/>
    <property type="molecule type" value="Genomic_DNA"/>
</dbReference>
<feature type="chain" id="PRO_5002161818" description="Phosphoglycerate mutase-like protein" evidence="2">
    <location>
        <begin position="19"/>
        <end position="546"/>
    </location>
</feature>
<dbReference type="PROSITE" id="PS00616">
    <property type="entry name" value="HIS_ACID_PHOSPHAT_1"/>
    <property type="match status" value="1"/>
</dbReference>
<evidence type="ECO:0000256" key="2">
    <source>
        <dbReference type="SAM" id="SignalP"/>
    </source>
</evidence>
<protein>
    <recommendedName>
        <fullName evidence="5">Phosphoglycerate mutase-like protein</fullName>
    </recommendedName>
</protein>
<keyword evidence="1" id="KW-0378">Hydrolase</keyword>
<proteinExistence type="predicted"/>
<organism evidence="3 4">
    <name type="scientific">Piloderma croceum (strain F 1598)</name>
    <dbReference type="NCBI Taxonomy" id="765440"/>
    <lineage>
        <taxon>Eukaryota</taxon>
        <taxon>Fungi</taxon>
        <taxon>Dikarya</taxon>
        <taxon>Basidiomycota</taxon>
        <taxon>Agaricomycotina</taxon>
        <taxon>Agaricomycetes</taxon>
        <taxon>Agaricomycetidae</taxon>
        <taxon>Atheliales</taxon>
        <taxon>Atheliaceae</taxon>
        <taxon>Piloderma</taxon>
    </lineage>
</organism>
<gene>
    <name evidence="3" type="ORF">PILCRDRAFT_827266</name>
</gene>
<dbReference type="AlphaFoldDB" id="A0A0C3BDJ5"/>